<dbReference type="Pfam" id="PF05036">
    <property type="entry name" value="SPOR"/>
    <property type="match status" value="1"/>
</dbReference>
<feature type="region of interest" description="Disordered" evidence="1">
    <location>
        <begin position="56"/>
        <end position="81"/>
    </location>
</feature>
<evidence type="ECO:0000313" key="4">
    <source>
        <dbReference type="EMBL" id="QTH62625.1"/>
    </source>
</evidence>
<accession>A0A975HH20</accession>
<dbReference type="PANTHER" id="PTHR38687:SF2">
    <property type="entry name" value="CELL DIVISION PROTEIN FTSN"/>
    <property type="match status" value="1"/>
</dbReference>
<dbReference type="KEGG" id="psym:J1N51_07485"/>
<feature type="region of interest" description="Disordered" evidence="1">
    <location>
        <begin position="1"/>
        <end position="20"/>
    </location>
</feature>
<dbReference type="Gene3D" id="3.30.70.1070">
    <property type="entry name" value="Sporulation related repeat"/>
    <property type="match status" value="1"/>
</dbReference>
<dbReference type="RefSeq" id="WP_208829949.1">
    <property type="nucleotide sequence ID" value="NZ_CP072110.1"/>
</dbReference>
<evidence type="ECO:0000259" key="3">
    <source>
        <dbReference type="PROSITE" id="PS51724"/>
    </source>
</evidence>
<dbReference type="Proteomes" id="UP000682739">
    <property type="component" value="Chromosome"/>
</dbReference>
<organism evidence="4 5">
    <name type="scientific">Psychrosphaera ytuae</name>
    <dbReference type="NCBI Taxonomy" id="2820710"/>
    <lineage>
        <taxon>Bacteria</taxon>
        <taxon>Pseudomonadati</taxon>
        <taxon>Pseudomonadota</taxon>
        <taxon>Gammaproteobacteria</taxon>
        <taxon>Alteromonadales</taxon>
        <taxon>Pseudoalteromonadaceae</taxon>
        <taxon>Psychrosphaera</taxon>
    </lineage>
</organism>
<feature type="domain" description="SPOR" evidence="3">
    <location>
        <begin position="101"/>
        <end position="181"/>
    </location>
</feature>
<dbReference type="InterPro" id="IPR036680">
    <property type="entry name" value="SPOR-like_sf"/>
</dbReference>
<feature type="transmembrane region" description="Helical" evidence="2">
    <location>
        <begin position="28"/>
        <end position="48"/>
    </location>
</feature>
<dbReference type="InterPro" id="IPR007730">
    <property type="entry name" value="SPOR-like_dom"/>
</dbReference>
<evidence type="ECO:0000256" key="1">
    <source>
        <dbReference type="SAM" id="MobiDB-lite"/>
    </source>
</evidence>
<gene>
    <name evidence="4" type="ORF">J1N51_07485</name>
</gene>
<dbReference type="PANTHER" id="PTHR38687">
    <property type="entry name" value="CELL DIVISION PROTEIN DEDD-RELATED"/>
    <property type="match status" value="1"/>
</dbReference>
<evidence type="ECO:0000313" key="5">
    <source>
        <dbReference type="Proteomes" id="UP000682739"/>
    </source>
</evidence>
<name>A0A975HH20_9GAMM</name>
<dbReference type="AlphaFoldDB" id="A0A975HH20"/>
<evidence type="ECO:0000256" key="2">
    <source>
        <dbReference type="SAM" id="Phobius"/>
    </source>
</evidence>
<dbReference type="GO" id="GO:0042834">
    <property type="term" value="F:peptidoglycan binding"/>
    <property type="evidence" value="ECO:0007669"/>
    <property type="project" value="InterPro"/>
</dbReference>
<reference evidence="4" key="1">
    <citation type="submission" date="2021-03" db="EMBL/GenBank/DDBJ databases">
        <title>Description of Psychrosphaera ytuae sp. nov. isolated from deep sea sediment of South China Sea.</title>
        <authorList>
            <person name="Zhang J."/>
            <person name="Xu X.-D."/>
        </authorList>
    </citation>
    <scope>NUCLEOTIDE SEQUENCE</scope>
    <source>
        <strain evidence="4">MTZ26</strain>
    </source>
</reference>
<dbReference type="SUPFAM" id="SSF110997">
    <property type="entry name" value="Sporulation related repeat"/>
    <property type="match status" value="1"/>
</dbReference>
<keyword evidence="2" id="KW-0812">Transmembrane</keyword>
<protein>
    <submittedName>
        <fullName evidence="4">SPOR domain-containing protein</fullName>
    </submittedName>
</protein>
<sequence length="181" mass="21046">MKNKDFVGSKKRNTRAKPEAPARRPFPVVKFLVVILLVAGFVFGLNYIQGDSEAFKQEQEQPQVTPKKKTQKHIPPPPEDEEWEFIEELENKSVQVETEELEDKGPFKMQCASFRSEEDAEQLKAKIAFTGFESQVHKTQGTSGVWYKVVLGPFDRKRDAEKTRHILKRNDIRGCQIWLWR</sequence>
<keyword evidence="2" id="KW-1133">Transmembrane helix</keyword>
<keyword evidence="5" id="KW-1185">Reference proteome</keyword>
<dbReference type="EMBL" id="CP072110">
    <property type="protein sequence ID" value="QTH62625.1"/>
    <property type="molecule type" value="Genomic_DNA"/>
</dbReference>
<keyword evidence="2" id="KW-0472">Membrane</keyword>
<proteinExistence type="predicted"/>
<dbReference type="PROSITE" id="PS51724">
    <property type="entry name" value="SPOR"/>
    <property type="match status" value="1"/>
</dbReference>
<dbReference type="InterPro" id="IPR052521">
    <property type="entry name" value="Cell_div_SPOR-domain"/>
</dbReference>